<name>A0AB38TIR6_9HYPH</name>
<dbReference type="NCBIfam" id="TIGR01493">
    <property type="entry name" value="HAD-SF-IA-v2"/>
    <property type="match status" value="1"/>
</dbReference>
<reference evidence="2 3" key="1">
    <citation type="journal article" date="2022" name="Microbiol. Resour. Announc.">
        <title>Complete Genome Sequence of Mesorhizobium ciceri Strain R30, a Rhizobium Used as a Commercial Inoculant for Chickpea in Argentina.</title>
        <authorList>
            <person name="Foresto E."/>
            <person name="Revale S."/>
            <person name="Primo E."/>
            <person name="Nievas F."/>
            <person name="Carezzano E."/>
            <person name="Puente M."/>
            <person name="Alzari P."/>
            <person name="Mart M."/>
            <person name="Ben-Assaya M."/>
            <person name="Mornico D."/>
            <person name="Santoro M."/>
            <person name="Mart F."/>
            <person name="Giordano W."/>
            <person name="Bogino P."/>
        </authorList>
    </citation>
    <scope>NUCLEOTIDE SEQUENCE [LARGE SCALE GENOMIC DNA]</scope>
    <source>
        <strain evidence="2 3">R30</strain>
    </source>
</reference>
<keyword evidence="1 2" id="KW-0378">Hydrolase</keyword>
<dbReference type="GO" id="GO:0016787">
    <property type="term" value="F:hydrolase activity"/>
    <property type="evidence" value="ECO:0007669"/>
    <property type="project" value="UniProtKB-KW"/>
</dbReference>
<dbReference type="Gene3D" id="3.40.50.1000">
    <property type="entry name" value="HAD superfamily/HAD-like"/>
    <property type="match status" value="1"/>
</dbReference>
<protein>
    <submittedName>
        <fullName evidence="2">HAD-IA family hydrolase</fullName>
    </submittedName>
</protein>
<evidence type="ECO:0000313" key="2">
    <source>
        <dbReference type="EMBL" id="UTU54403.1"/>
    </source>
</evidence>
<dbReference type="RefSeq" id="WP_024504868.1">
    <property type="nucleotide sequence ID" value="NZ_CP088147.1"/>
</dbReference>
<gene>
    <name evidence="2" type="ORF">LRP29_13860</name>
</gene>
<keyword evidence="3" id="KW-1185">Reference proteome</keyword>
<accession>A0AB38TIR6</accession>
<evidence type="ECO:0000256" key="1">
    <source>
        <dbReference type="ARBA" id="ARBA00022801"/>
    </source>
</evidence>
<dbReference type="InterPro" id="IPR006439">
    <property type="entry name" value="HAD-SF_hydro_IA"/>
</dbReference>
<dbReference type="PANTHER" id="PTHR43316">
    <property type="entry name" value="HYDROLASE, HALOACID DELAHOGENASE-RELATED"/>
    <property type="match status" value="1"/>
</dbReference>
<organism evidence="2 3">
    <name type="scientific">Mesorhizobium ciceri</name>
    <dbReference type="NCBI Taxonomy" id="39645"/>
    <lineage>
        <taxon>Bacteria</taxon>
        <taxon>Pseudomonadati</taxon>
        <taxon>Pseudomonadota</taxon>
        <taxon>Alphaproteobacteria</taxon>
        <taxon>Hyphomicrobiales</taxon>
        <taxon>Phyllobacteriaceae</taxon>
        <taxon>Mesorhizobium</taxon>
    </lineage>
</organism>
<dbReference type="InterPro" id="IPR023214">
    <property type="entry name" value="HAD_sf"/>
</dbReference>
<sequence>MSSKKPVAIVFDTFGSVVDWRGSLVAEMKELGGKRGVNGDWAAVADAWRHGYHRMLDEVTTGTRDYGLLDDLHRELLDEAMRDVGVTGFREDDLRDINLGWHRVKAWPDAVAGLTRLKTKYIVGSLSNGNVRLLVDMAKGANLPWDVVFGSDMFSRFKPHPDTYLGSARLLNLEPGEVMLASAHNGDLANARKYGLMTGFFLRPTEFGPNQAIDLAAEADWDVIADDIEDMATKLDT</sequence>
<dbReference type="EMBL" id="CP088147">
    <property type="protein sequence ID" value="UTU54403.1"/>
    <property type="molecule type" value="Genomic_DNA"/>
</dbReference>
<dbReference type="SUPFAM" id="SSF56784">
    <property type="entry name" value="HAD-like"/>
    <property type="match status" value="1"/>
</dbReference>
<dbReference type="InterPro" id="IPR051540">
    <property type="entry name" value="S-2-haloacid_dehalogenase"/>
</dbReference>
<dbReference type="Proteomes" id="UP001060070">
    <property type="component" value="Chromosome"/>
</dbReference>
<dbReference type="AlphaFoldDB" id="A0AB38TIR6"/>
<dbReference type="Pfam" id="PF00702">
    <property type="entry name" value="Hydrolase"/>
    <property type="match status" value="1"/>
</dbReference>
<proteinExistence type="predicted"/>
<dbReference type="InterPro" id="IPR023198">
    <property type="entry name" value="PGP-like_dom2"/>
</dbReference>
<dbReference type="PANTHER" id="PTHR43316:SF3">
    <property type="entry name" value="HALOACID DEHALOGENASE, TYPE II (AFU_ORTHOLOGUE AFUA_2G07750)-RELATED"/>
    <property type="match status" value="1"/>
</dbReference>
<evidence type="ECO:0000313" key="3">
    <source>
        <dbReference type="Proteomes" id="UP001060070"/>
    </source>
</evidence>
<dbReference type="Gene3D" id="1.10.150.240">
    <property type="entry name" value="Putative phosphatase, domain 2"/>
    <property type="match status" value="1"/>
</dbReference>
<dbReference type="InterPro" id="IPR036412">
    <property type="entry name" value="HAD-like_sf"/>
</dbReference>